<comment type="caution">
    <text evidence="4">The sequence shown here is derived from an EMBL/GenBank/DDBJ whole genome shotgun (WGS) entry which is preliminary data.</text>
</comment>
<feature type="compositionally biased region" description="Basic and acidic residues" evidence="2">
    <location>
        <begin position="432"/>
        <end position="443"/>
    </location>
</feature>
<evidence type="ECO:0000313" key="4">
    <source>
        <dbReference type="EMBL" id="CCE30697.1"/>
    </source>
</evidence>
<dbReference type="InterPro" id="IPR001878">
    <property type="entry name" value="Znf_CCHC"/>
</dbReference>
<dbReference type="HOGENOM" id="CLU_590514_0_0_1"/>
<dbReference type="Proteomes" id="UP000016801">
    <property type="component" value="Unassembled WGS sequence"/>
</dbReference>
<dbReference type="InterPro" id="IPR036875">
    <property type="entry name" value="Znf_CCHC_sf"/>
</dbReference>
<dbReference type="SMART" id="SM00343">
    <property type="entry name" value="ZnF_C2HC"/>
    <property type="match status" value="1"/>
</dbReference>
<name>M1VW58_CLAP2</name>
<dbReference type="GO" id="GO:0003676">
    <property type="term" value="F:nucleic acid binding"/>
    <property type="evidence" value="ECO:0007669"/>
    <property type="project" value="InterPro"/>
</dbReference>
<dbReference type="Gene3D" id="4.10.60.10">
    <property type="entry name" value="Zinc finger, CCHC-type"/>
    <property type="match status" value="1"/>
</dbReference>
<feature type="region of interest" description="Disordered" evidence="2">
    <location>
        <begin position="1"/>
        <end position="84"/>
    </location>
</feature>
<dbReference type="PROSITE" id="PS50158">
    <property type="entry name" value="ZF_CCHC"/>
    <property type="match status" value="1"/>
</dbReference>
<feature type="compositionally biased region" description="Low complexity" evidence="2">
    <location>
        <begin position="118"/>
        <end position="134"/>
    </location>
</feature>
<feature type="region of interest" description="Disordered" evidence="2">
    <location>
        <begin position="432"/>
        <end position="462"/>
    </location>
</feature>
<evidence type="ECO:0000313" key="5">
    <source>
        <dbReference type="Proteomes" id="UP000016801"/>
    </source>
</evidence>
<dbReference type="PhylomeDB" id="M1VW58"/>
<gene>
    <name evidence="4" type="ORF">CPUR_04546</name>
</gene>
<reference evidence="4 5" key="1">
    <citation type="journal article" date="2013" name="PLoS Genet.">
        <title>Plant-symbiotic fungi as chemical engineers: Multi-genome analysis of the Clavicipitaceae reveals dynamics of alkaloid loci.</title>
        <authorList>
            <person name="Schardl C.L."/>
            <person name="Young C.A."/>
            <person name="Hesse U."/>
            <person name="Amyotte S.G."/>
            <person name="Andreeva K."/>
            <person name="Calie P.J."/>
            <person name="Fleetwood D.J."/>
            <person name="Haws D.C."/>
            <person name="Moore N."/>
            <person name="Oeser B."/>
            <person name="Panaccione D.G."/>
            <person name="Schweri K.K."/>
            <person name="Voisey C.R."/>
            <person name="Farman M.L."/>
            <person name="Jaromczyk J.W."/>
            <person name="Roe B.A."/>
            <person name="O'Sullivan D.M."/>
            <person name="Scott B."/>
            <person name="Tudzynski P."/>
            <person name="An Z."/>
            <person name="Arnaoudova E.G."/>
            <person name="Bullock C.T."/>
            <person name="Charlton N.D."/>
            <person name="Chen L."/>
            <person name="Cox M."/>
            <person name="Dinkins R.D."/>
            <person name="Florea S."/>
            <person name="Glenn A.E."/>
            <person name="Gordon A."/>
            <person name="Gueldener U."/>
            <person name="Harris D.R."/>
            <person name="Hollin W."/>
            <person name="Jaromczyk J."/>
            <person name="Johnson R.D."/>
            <person name="Khan A.K."/>
            <person name="Leistner E."/>
            <person name="Leuchtmann A."/>
            <person name="Li C."/>
            <person name="Liu J."/>
            <person name="Liu J."/>
            <person name="Liu M."/>
            <person name="Mace W."/>
            <person name="Machado C."/>
            <person name="Nagabhyru P."/>
            <person name="Pan J."/>
            <person name="Schmid J."/>
            <person name="Sugawara K."/>
            <person name="Steiner U."/>
            <person name="Takach J.E."/>
            <person name="Tanaka E."/>
            <person name="Webb J.S."/>
            <person name="Wilson E.V."/>
            <person name="Wiseman J.L."/>
            <person name="Yoshida R."/>
            <person name="Zeng Z."/>
        </authorList>
    </citation>
    <scope>NUCLEOTIDE SEQUENCE [LARGE SCALE GENOMIC DNA]</scope>
    <source>
        <strain evidence="4 5">20.1</strain>
    </source>
</reference>
<accession>M1VW58</accession>
<protein>
    <recommendedName>
        <fullName evidence="3">CCHC-type domain-containing protein</fullName>
    </recommendedName>
</protein>
<organism evidence="4 5">
    <name type="scientific">Claviceps purpurea (strain 20.1)</name>
    <name type="common">Ergot fungus</name>
    <name type="synonym">Sphacelia segetum</name>
    <dbReference type="NCBI Taxonomy" id="1111077"/>
    <lineage>
        <taxon>Eukaryota</taxon>
        <taxon>Fungi</taxon>
        <taxon>Dikarya</taxon>
        <taxon>Ascomycota</taxon>
        <taxon>Pezizomycotina</taxon>
        <taxon>Sordariomycetes</taxon>
        <taxon>Hypocreomycetidae</taxon>
        <taxon>Hypocreales</taxon>
        <taxon>Clavicipitaceae</taxon>
        <taxon>Claviceps</taxon>
    </lineage>
</organism>
<feature type="domain" description="CCHC-type" evidence="3">
    <location>
        <begin position="405"/>
        <end position="420"/>
    </location>
</feature>
<proteinExistence type="predicted"/>
<evidence type="ECO:0000256" key="1">
    <source>
        <dbReference type="PROSITE-ProRule" id="PRU00047"/>
    </source>
</evidence>
<feature type="compositionally biased region" description="Basic and acidic residues" evidence="2">
    <location>
        <begin position="18"/>
        <end position="31"/>
    </location>
</feature>
<sequence>MPKKKDWGASTRSSARLASRELSEEPEREATATRTVEEEDDLCPGAFPDDEHRVVAQPSTEIADDSSIDESSLPPEPPETDIDTQVAVDAQLLASTEEMANEEAPSWFQPMLERITALERSSTRATSTTSPSSEGRGTRETSAVGGTGSKSTGLAASKKLDPYGDSQEAKNPDFDPKARETRHLPEVFEGNKEEFEGWIVVIIDYLHTNRYTFRDEGTRMTFVFSRLKSSPRDMVMSRYTSEEDPYASVREMLAHLEVTYGDPHGSTTAYRTLNRLRFDIKKDDINYFISRVNTLADKADVRKTGRKAMLFNCMPQGFDTMGQLQLHSDDSEVSYERFTRFLTAAVLAKKEAYEYHQQRNVAKSSSPPRHRSGRSERPKTRPAPVFDVKKLIDMTREEARNKGACYGCGMTGHLKAECPNKRAVIREFTARFSDEDERDRGYHSQDLSEASPDCESGNDSDH</sequence>
<keyword evidence="5" id="KW-1185">Reference proteome</keyword>
<dbReference type="AlphaFoldDB" id="M1VW58"/>
<feature type="region of interest" description="Disordered" evidence="2">
    <location>
        <begin position="357"/>
        <end position="384"/>
    </location>
</feature>
<dbReference type="EMBL" id="CAGA01000024">
    <property type="protein sequence ID" value="CCE30697.1"/>
    <property type="molecule type" value="Genomic_DNA"/>
</dbReference>
<dbReference type="GO" id="GO:0008270">
    <property type="term" value="F:zinc ion binding"/>
    <property type="evidence" value="ECO:0007669"/>
    <property type="project" value="UniProtKB-KW"/>
</dbReference>
<feature type="compositionally biased region" description="Basic and acidic residues" evidence="2">
    <location>
        <begin position="158"/>
        <end position="178"/>
    </location>
</feature>
<dbReference type="SUPFAM" id="SSF57756">
    <property type="entry name" value="Retrovirus zinc finger-like domains"/>
    <property type="match status" value="1"/>
</dbReference>
<evidence type="ECO:0000259" key="3">
    <source>
        <dbReference type="PROSITE" id="PS50158"/>
    </source>
</evidence>
<feature type="region of interest" description="Disordered" evidence="2">
    <location>
        <begin position="118"/>
        <end position="178"/>
    </location>
</feature>
<keyword evidence="1" id="KW-0863">Zinc-finger</keyword>
<dbReference type="VEuPathDB" id="FungiDB:CPUR_04546"/>
<dbReference type="OrthoDB" id="5270797at2759"/>
<evidence type="ECO:0000256" key="2">
    <source>
        <dbReference type="SAM" id="MobiDB-lite"/>
    </source>
</evidence>
<keyword evidence="1" id="KW-0862">Zinc</keyword>
<keyword evidence="1" id="KW-0479">Metal-binding</keyword>
<dbReference type="STRING" id="1111077.M1VW58"/>